<dbReference type="HOGENOM" id="CLU_026974_0_0_7"/>
<evidence type="ECO:0000256" key="3">
    <source>
        <dbReference type="SAM" id="SignalP"/>
    </source>
</evidence>
<feature type="signal peptide" evidence="3">
    <location>
        <begin position="1"/>
        <end position="21"/>
    </location>
</feature>
<organism evidence="4 5">
    <name type="scientific">Maridesulfovibrio salexigens (strain ATCC 14822 / DSM 2638 / NCIMB 8403 / VKM B-1763)</name>
    <name type="common">Desulfovibrio salexigens</name>
    <dbReference type="NCBI Taxonomy" id="526222"/>
    <lineage>
        <taxon>Bacteria</taxon>
        <taxon>Pseudomonadati</taxon>
        <taxon>Thermodesulfobacteriota</taxon>
        <taxon>Desulfovibrionia</taxon>
        <taxon>Desulfovibrionales</taxon>
        <taxon>Desulfovibrionaceae</taxon>
        <taxon>Maridesulfovibrio</taxon>
    </lineage>
</organism>
<dbReference type="AlphaFoldDB" id="C6BS41"/>
<keyword evidence="2" id="KW-0408">Iron</keyword>
<dbReference type="InterPro" id="IPR026045">
    <property type="entry name" value="Ferric-bd"/>
</dbReference>
<dbReference type="Gene3D" id="3.40.190.10">
    <property type="entry name" value="Periplasmic binding protein-like II"/>
    <property type="match status" value="2"/>
</dbReference>
<dbReference type="GO" id="GO:0030976">
    <property type="term" value="F:thiamine pyrophosphate binding"/>
    <property type="evidence" value="ECO:0007669"/>
    <property type="project" value="TreeGrafter"/>
</dbReference>
<dbReference type="CDD" id="cd13547">
    <property type="entry name" value="PBP2_Fbp_like_2"/>
    <property type="match status" value="1"/>
</dbReference>
<dbReference type="OrthoDB" id="9766989at2"/>
<accession>C6BS41</accession>
<sequence length="322" mass="34932">MKKIVLMALVAVFCVCSFVNADEKIVIYTSQLEQDAQQTVEAFKKSNPGIDVEWTRTGTTALMNKLRAEFAAGSPRPDVILIADMVTMEGLKKEGRLMAYKAAPTKGYDQNLYDKDGEFFSTKIISTGIIYNDKAPFKPKSIKDLERPEAKNLLIMPSPLYSGAAAVHMHTLTQDSALGWDVYKKLAENGAVNSKGNGGTFKAVASGEKLYGFCIDYLPIRNKLKGSPVTFIIPEEGASAVTEPVAILSTAKNPTGAKKFVDFLLSDEGQKLASAQGFMPAKAGITPPEGFPAKIKLMNLDTSKALAQDKKSKRKFVKVFGG</sequence>
<name>C6BS41_MARSD</name>
<proteinExistence type="predicted"/>
<reference evidence="4 5" key="1">
    <citation type="submission" date="2009-06" db="EMBL/GenBank/DDBJ databases">
        <title>Complete sequence of Desulfovibrio salexigens DSM 2638.</title>
        <authorList>
            <consortium name="US DOE Joint Genome Institute"/>
            <person name="Lucas S."/>
            <person name="Copeland A."/>
            <person name="Lapidus A."/>
            <person name="Glavina del Rio T."/>
            <person name="Tice H."/>
            <person name="Bruce D."/>
            <person name="Goodwin L."/>
            <person name="Pitluck S."/>
            <person name="Munk A.C."/>
            <person name="Brettin T."/>
            <person name="Detter J.C."/>
            <person name="Han C."/>
            <person name="Tapia R."/>
            <person name="Larimer F."/>
            <person name="Land M."/>
            <person name="Hauser L."/>
            <person name="Kyrpides N."/>
            <person name="Anderson I."/>
            <person name="Wall J.D."/>
            <person name="Arkin A.P."/>
            <person name="Dehal P."/>
            <person name="Chivian D."/>
            <person name="Giles B."/>
            <person name="Hazen T.C."/>
        </authorList>
    </citation>
    <scope>NUCLEOTIDE SEQUENCE [LARGE SCALE GENOMIC DNA]</scope>
    <source>
        <strain evidence="5">ATCC 14822 / DSM 2638 / NCIMB 8403 / VKM B-1763</strain>
    </source>
</reference>
<dbReference type="RefSeq" id="WP_015853240.1">
    <property type="nucleotide sequence ID" value="NC_012881.1"/>
</dbReference>
<dbReference type="SUPFAM" id="SSF53850">
    <property type="entry name" value="Periplasmic binding protein-like II"/>
    <property type="match status" value="1"/>
</dbReference>
<dbReference type="GO" id="GO:0015888">
    <property type="term" value="P:thiamine transport"/>
    <property type="evidence" value="ECO:0007669"/>
    <property type="project" value="TreeGrafter"/>
</dbReference>
<gene>
    <name evidence="4" type="ordered locus">Desal_3374</name>
</gene>
<dbReference type="EMBL" id="CP001649">
    <property type="protein sequence ID" value="ACS81424.1"/>
    <property type="molecule type" value="Genomic_DNA"/>
</dbReference>
<feature type="chain" id="PRO_5002962785" evidence="3">
    <location>
        <begin position="22"/>
        <end position="322"/>
    </location>
</feature>
<evidence type="ECO:0000256" key="1">
    <source>
        <dbReference type="ARBA" id="ARBA00022729"/>
    </source>
</evidence>
<dbReference type="eggNOG" id="COG1840">
    <property type="taxonomic scope" value="Bacteria"/>
</dbReference>
<evidence type="ECO:0000256" key="2">
    <source>
        <dbReference type="PIRSR" id="PIRSR002825-1"/>
    </source>
</evidence>
<protein>
    <submittedName>
        <fullName evidence="4">Extracellular solute-binding protein family 1</fullName>
    </submittedName>
</protein>
<keyword evidence="5" id="KW-1185">Reference proteome</keyword>
<dbReference type="Pfam" id="PF01547">
    <property type="entry name" value="SBP_bac_1"/>
    <property type="match status" value="1"/>
</dbReference>
<dbReference type="KEGG" id="dsa:Desal_3374"/>
<dbReference type="PANTHER" id="PTHR30006:SF2">
    <property type="entry name" value="ABC TRANSPORTER SUBSTRATE-BINDING PROTEIN"/>
    <property type="match status" value="1"/>
</dbReference>
<keyword evidence="2" id="KW-0479">Metal-binding</keyword>
<evidence type="ECO:0000313" key="4">
    <source>
        <dbReference type="EMBL" id="ACS81424.1"/>
    </source>
</evidence>
<feature type="binding site" evidence="2">
    <location>
        <position position="217"/>
    </location>
    <ligand>
        <name>Fe cation</name>
        <dbReference type="ChEBI" id="CHEBI:24875"/>
    </ligand>
</feature>
<dbReference type="PANTHER" id="PTHR30006">
    <property type="entry name" value="THIAMINE-BINDING PERIPLASMIC PROTEIN-RELATED"/>
    <property type="match status" value="1"/>
</dbReference>
<dbReference type="GO" id="GO:0030975">
    <property type="term" value="F:thiamine binding"/>
    <property type="evidence" value="ECO:0007669"/>
    <property type="project" value="TreeGrafter"/>
</dbReference>
<evidence type="ECO:0000313" key="5">
    <source>
        <dbReference type="Proteomes" id="UP000002601"/>
    </source>
</evidence>
<dbReference type="Proteomes" id="UP000002601">
    <property type="component" value="Chromosome"/>
</dbReference>
<dbReference type="STRING" id="526222.Desal_3374"/>
<dbReference type="GO" id="GO:0046872">
    <property type="term" value="F:metal ion binding"/>
    <property type="evidence" value="ECO:0007669"/>
    <property type="project" value="UniProtKB-KW"/>
</dbReference>
<dbReference type="InterPro" id="IPR006059">
    <property type="entry name" value="SBP"/>
</dbReference>
<keyword evidence="1 3" id="KW-0732">Signal</keyword>
<dbReference type="PIRSF" id="PIRSF002825">
    <property type="entry name" value="CfbpA"/>
    <property type="match status" value="1"/>
</dbReference>
<dbReference type="GO" id="GO:0030288">
    <property type="term" value="C:outer membrane-bounded periplasmic space"/>
    <property type="evidence" value="ECO:0007669"/>
    <property type="project" value="TreeGrafter"/>
</dbReference>